<evidence type="ECO:0000256" key="1">
    <source>
        <dbReference type="SAM" id="MobiDB-lite"/>
    </source>
</evidence>
<name>A0A9W8EIY7_9FUNG</name>
<feature type="non-terminal residue" evidence="2">
    <location>
        <position position="1"/>
    </location>
</feature>
<dbReference type="EMBL" id="JANBQF010000092">
    <property type="protein sequence ID" value="KAJ2005624.1"/>
    <property type="molecule type" value="Genomic_DNA"/>
</dbReference>
<dbReference type="OrthoDB" id="5531243at2759"/>
<dbReference type="AlphaFoldDB" id="A0A9W8EIY7"/>
<accession>A0A9W8EIY7</accession>
<gene>
    <name evidence="2" type="ORF">H4R26_001844</name>
</gene>
<reference evidence="2" key="1">
    <citation type="submission" date="2022-07" db="EMBL/GenBank/DDBJ databases">
        <title>Phylogenomic reconstructions and comparative analyses of Kickxellomycotina fungi.</title>
        <authorList>
            <person name="Reynolds N.K."/>
            <person name="Stajich J.E."/>
            <person name="Barry K."/>
            <person name="Grigoriev I.V."/>
            <person name="Crous P."/>
            <person name="Smith M.E."/>
        </authorList>
    </citation>
    <scope>NUCLEOTIDE SEQUENCE</scope>
    <source>
        <strain evidence="2">IMI 214461</strain>
    </source>
</reference>
<feature type="region of interest" description="Disordered" evidence="1">
    <location>
        <begin position="37"/>
        <end position="56"/>
    </location>
</feature>
<dbReference type="Proteomes" id="UP001150907">
    <property type="component" value="Unassembled WGS sequence"/>
</dbReference>
<organism evidence="2 3">
    <name type="scientific">Coemansia thaxteri</name>
    <dbReference type="NCBI Taxonomy" id="2663907"/>
    <lineage>
        <taxon>Eukaryota</taxon>
        <taxon>Fungi</taxon>
        <taxon>Fungi incertae sedis</taxon>
        <taxon>Zoopagomycota</taxon>
        <taxon>Kickxellomycotina</taxon>
        <taxon>Kickxellomycetes</taxon>
        <taxon>Kickxellales</taxon>
        <taxon>Kickxellaceae</taxon>
        <taxon>Coemansia</taxon>
    </lineage>
</organism>
<proteinExistence type="predicted"/>
<keyword evidence="3" id="KW-1185">Reference proteome</keyword>
<sequence length="94" mass="10416">MADYVYDWSSSEDKANWSLTLLSTNSVLSSLTSMVTTSPESTLKPDRNNNSSGGDTLAGVNFLKQVPVLESKANYRLKRQQCMLPESPTDRIVK</sequence>
<evidence type="ECO:0000313" key="2">
    <source>
        <dbReference type="EMBL" id="KAJ2005624.1"/>
    </source>
</evidence>
<evidence type="ECO:0000313" key="3">
    <source>
        <dbReference type="Proteomes" id="UP001150907"/>
    </source>
</evidence>
<comment type="caution">
    <text evidence="2">The sequence shown here is derived from an EMBL/GenBank/DDBJ whole genome shotgun (WGS) entry which is preliminary data.</text>
</comment>
<protein>
    <submittedName>
        <fullName evidence="2">Uncharacterized protein</fullName>
    </submittedName>
</protein>